<keyword evidence="1" id="KW-0472">Membrane</keyword>
<organism evidence="2 3">
    <name type="scientific">Anopheles farauti</name>
    <dbReference type="NCBI Taxonomy" id="69004"/>
    <lineage>
        <taxon>Eukaryota</taxon>
        <taxon>Metazoa</taxon>
        <taxon>Ecdysozoa</taxon>
        <taxon>Arthropoda</taxon>
        <taxon>Hexapoda</taxon>
        <taxon>Insecta</taxon>
        <taxon>Pterygota</taxon>
        <taxon>Neoptera</taxon>
        <taxon>Endopterygota</taxon>
        <taxon>Diptera</taxon>
        <taxon>Nematocera</taxon>
        <taxon>Culicoidea</taxon>
        <taxon>Culicidae</taxon>
        <taxon>Anophelinae</taxon>
        <taxon>Anopheles</taxon>
    </lineage>
</organism>
<dbReference type="VEuPathDB" id="VectorBase:AFAF012565"/>
<dbReference type="Proteomes" id="UP000075886">
    <property type="component" value="Unassembled WGS sequence"/>
</dbReference>
<keyword evidence="1" id="KW-1133">Transmembrane helix</keyword>
<reference evidence="3" key="1">
    <citation type="submission" date="2014-01" db="EMBL/GenBank/DDBJ databases">
        <title>The Genome Sequence of Anopheles farauti FAR1 (V2).</title>
        <authorList>
            <consortium name="The Broad Institute Genomics Platform"/>
            <person name="Neafsey D.E."/>
            <person name="Besansky N."/>
            <person name="Howell P."/>
            <person name="Walton C."/>
            <person name="Young S.K."/>
            <person name="Zeng Q."/>
            <person name="Gargeya S."/>
            <person name="Fitzgerald M."/>
            <person name="Haas B."/>
            <person name="Abouelleil A."/>
            <person name="Allen A.W."/>
            <person name="Alvarado L."/>
            <person name="Arachchi H.M."/>
            <person name="Berlin A.M."/>
            <person name="Chapman S.B."/>
            <person name="Gainer-Dewar J."/>
            <person name="Goldberg J."/>
            <person name="Griggs A."/>
            <person name="Gujja S."/>
            <person name="Hansen M."/>
            <person name="Howarth C."/>
            <person name="Imamovic A."/>
            <person name="Ireland A."/>
            <person name="Larimer J."/>
            <person name="McCowan C."/>
            <person name="Murphy C."/>
            <person name="Pearson M."/>
            <person name="Poon T.W."/>
            <person name="Priest M."/>
            <person name="Roberts A."/>
            <person name="Saif S."/>
            <person name="Shea T."/>
            <person name="Sisk P."/>
            <person name="Sykes S."/>
            <person name="Wortman J."/>
            <person name="Nusbaum C."/>
            <person name="Birren B."/>
        </authorList>
    </citation>
    <scope>NUCLEOTIDE SEQUENCE [LARGE SCALE GENOMIC DNA]</scope>
    <source>
        <strain evidence="3">FAR1</strain>
    </source>
</reference>
<feature type="transmembrane region" description="Helical" evidence="1">
    <location>
        <begin position="21"/>
        <end position="44"/>
    </location>
</feature>
<sequence>MERAAVNFSSTTAKNRDRQRRLSIAIVVAYVAAAVVVVVVIRLYDRTIARGGFGKPWQRCRAGDEPPAGQYRNQEDQCLTDSYSRSVPLAVWGIVRKCSQIAMQLMALQRHSVSSITIARVQTLGFGKRQESLWVAPEKVDHTVQSIKCRSLFCCFSLLATGPICVPIG</sequence>
<proteinExistence type="predicted"/>
<keyword evidence="1" id="KW-0812">Transmembrane</keyword>
<evidence type="ECO:0000313" key="2">
    <source>
        <dbReference type="EnsemblMetazoa" id="AFAF012565-PA"/>
    </source>
</evidence>
<name>A0A182QLF5_9DIPT</name>
<protein>
    <submittedName>
        <fullName evidence="2">Uncharacterized protein</fullName>
    </submittedName>
</protein>
<dbReference type="EMBL" id="AXCN02000800">
    <property type="status" value="NOT_ANNOTATED_CDS"/>
    <property type="molecule type" value="Genomic_DNA"/>
</dbReference>
<dbReference type="EnsemblMetazoa" id="AFAF012565-RA">
    <property type="protein sequence ID" value="AFAF012565-PA"/>
    <property type="gene ID" value="AFAF012565"/>
</dbReference>
<evidence type="ECO:0000256" key="1">
    <source>
        <dbReference type="SAM" id="Phobius"/>
    </source>
</evidence>
<evidence type="ECO:0000313" key="3">
    <source>
        <dbReference type="Proteomes" id="UP000075886"/>
    </source>
</evidence>
<reference evidence="2" key="2">
    <citation type="submission" date="2020-05" db="UniProtKB">
        <authorList>
            <consortium name="EnsemblMetazoa"/>
        </authorList>
    </citation>
    <scope>IDENTIFICATION</scope>
    <source>
        <strain evidence="2">FAR1</strain>
    </source>
</reference>
<keyword evidence="3" id="KW-1185">Reference proteome</keyword>
<accession>A0A182QLF5</accession>
<dbReference type="AlphaFoldDB" id="A0A182QLF5"/>